<accession>A0AAE0Y0R4</accession>
<feature type="region of interest" description="Disordered" evidence="1">
    <location>
        <begin position="67"/>
        <end position="98"/>
    </location>
</feature>
<organism evidence="2 3">
    <name type="scientific">Elysia crispata</name>
    <name type="common">lettuce slug</name>
    <dbReference type="NCBI Taxonomy" id="231223"/>
    <lineage>
        <taxon>Eukaryota</taxon>
        <taxon>Metazoa</taxon>
        <taxon>Spiralia</taxon>
        <taxon>Lophotrochozoa</taxon>
        <taxon>Mollusca</taxon>
        <taxon>Gastropoda</taxon>
        <taxon>Heterobranchia</taxon>
        <taxon>Euthyneura</taxon>
        <taxon>Panpulmonata</taxon>
        <taxon>Sacoglossa</taxon>
        <taxon>Placobranchoidea</taxon>
        <taxon>Plakobranchidae</taxon>
        <taxon>Elysia</taxon>
    </lineage>
</organism>
<feature type="compositionally biased region" description="Polar residues" evidence="1">
    <location>
        <begin position="75"/>
        <end position="98"/>
    </location>
</feature>
<gene>
    <name evidence="2" type="ORF">RRG08_032631</name>
</gene>
<comment type="caution">
    <text evidence="2">The sequence shown here is derived from an EMBL/GenBank/DDBJ whole genome shotgun (WGS) entry which is preliminary data.</text>
</comment>
<evidence type="ECO:0000313" key="2">
    <source>
        <dbReference type="EMBL" id="KAK3727672.1"/>
    </source>
</evidence>
<sequence length="129" mass="14380">MAQGPRSLPWSGSSRREGLGSQPLEMATLLSRYRNIQGTLRTIRTFFLVSKPTLARFRCLIPFLEQGSEPERSENSPCLSVTPAASNGFSRPSGSPSAQDVLARWWNQTKTNCTMGENCVYRWCFESSG</sequence>
<evidence type="ECO:0000313" key="3">
    <source>
        <dbReference type="Proteomes" id="UP001283361"/>
    </source>
</evidence>
<reference evidence="2" key="1">
    <citation type="journal article" date="2023" name="G3 (Bethesda)">
        <title>A reference genome for the long-term kleptoplast-retaining sea slug Elysia crispata morphotype clarki.</title>
        <authorList>
            <person name="Eastman K.E."/>
            <person name="Pendleton A.L."/>
            <person name="Shaikh M.A."/>
            <person name="Suttiyut T."/>
            <person name="Ogas R."/>
            <person name="Tomko P."/>
            <person name="Gavelis G."/>
            <person name="Widhalm J.R."/>
            <person name="Wisecaver J.H."/>
        </authorList>
    </citation>
    <scope>NUCLEOTIDE SEQUENCE</scope>
    <source>
        <strain evidence="2">ECLA1</strain>
    </source>
</reference>
<protein>
    <submittedName>
        <fullName evidence="2">Uncharacterized protein</fullName>
    </submittedName>
</protein>
<dbReference type="EMBL" id="JAWDGP010007236">
    <property type="protein sequence ID" value="KAK3727672.1"/>
    <property type="molecule type" value="Genomic_DNA"/>
</dbReference>
<evidence type="ECO:0000256" key="1">
    <source>
        <dbReference type="SAM" id="MobiDB-lite"/>
    </source>
</evidence>
<name>A0AAE0Y0R4_9GAST</name>
<dbReference type="Proteomes" id="UP001283361">
    <property type="component" value="Unassembled WGS sequence"/>
</dbReference>
<proteinExistence type="predicted"/>
<keyword evidence="3" id="KW-1185">Reference proteome</keyword>
<dbReference type="AlphaFoldDB" id="A0AAE0Y0R4"/>